<accession>B8M5P5</accession>
<dbReference type="Gene3D" id="1.20.120.900">
    <property type="entry name" value="Pex19, mPTS binding domain"/>
    <property type="match status" value="1"/>
</dbReference>
<dbReference type="InterPro" id="IPR038322">
    <property type="entry name" value="Pex19_C_sf"/>
</dbReference>
<feature type="compositionally biased region" description="Acidic residues" evidence="1">
    <location>
        <begin position="40"/>
        <end position="54"/>
    </location>
</feature>
<dbReference type="eggNOG" id="KOG3133">
    <property type="taxonomic scope" value="Eukaryota"/>
</dbReference>
<dbReference type="VEuPathDB" id="FungiDB:TSTA_031980"/>
<dbReference type="InParanoid" id="B8M5P5"/>
<dbReference type="GeneID" id="8099811"/>
<dbReference type="Pfam" id="PF04614">
    <property type="entry name" value="Pex19"/>
    <property type="match status" value="1"/>
</dbReference>
<organism evidence="2 3">
    <name type="scientific">Talaromyces stipitatus (strain ATCC 10500 / CBS 375.48 / QM 6759 / NRRL 1006)</name>
    <name type="common">Penicillium stipitatum</name>
    <dbReference type="NCBI Taxonomy" id="441959"/>
    <lineage>
        <taxon>Eukaryota</taxon>
        <taxon>Fungi</taxon>
        <taxon>Dikarya</taxon>
        <taxon>Ascomycota</taxon>
        <taxon>Pezizomycotina</taxon>
        <taxon>Eurotiomycetes</taxon>
        <taxon>Eurotiomycetidae</taxon>
        <taxon>Eurotiales</taxon>
        <taxon>Trichocomaceae</taxon>
        <taxon>Talaromyces</taxon>
        <taxon>Talaromyces sect. Talaromyces</taxon>
    </lineage>
</organism>
<reference evidence="3" key="1">
    <citation type="journal article" date="2015" name="Genome Announc.">
        <title>Genome sequence of the AIDS-associated pathogen Penicillium marneffei (ATCC18224) and its near taxonomic relative Talaromyces stipitatus (ATCC10500).</title>
        <authorList>
            <person name="Nierman W.C."/>
            <person name="Fedorova-Abrams N.D."/>
            <person name="Andrianopoulos A."/>
        </authorList>
    </citation>
    <scope>NUCLEOTIDE SEQUENCE [LARGE SCALE GENOMIC DNA]</scope>
    <source>
        <strain evidence="3">ATCC 10500 / CBS 375.48 / QM 6759 / NRRL 1006</strain>
    </source>
</reference>
<name>B8M5P5_TALSN</name>
<dbReference type="EMBL" id="EQ962654">
    <property type="protein sequence ID" value="EED19939.1"/>
    <property type="molecule type" value="Genomic_DNA"/>
</dbReference>
<feature type="compositionally biased region" description="Basic and acidic residues" evidence="1">
    <location>
        <begin position="351"/>
        <end position="365"/>
    </location>
</feature>
<dbReference type="OrthoDB" id="21292at2759"/>
<dbReference type="Proteomes" id="UP000001745">
    <property type="component" value="Unassembled WGS sequence"/>
</dbReference>
<keyword evidence="3" id="KW-1185">Reference proteome</keyword>
<dbReference type="STRING" id="441959.B8M5P5"/>
<evidence type="ECO:0000256" key="1">
    <source>
        <dbReference type="SAM" id="MobiDB-lite"/>
    </source>
</evidence>
<feature type="compositionally biased region" description="Polar residues" evidence="1">
    <location>
        <begin position="62"/>
        <end position="79"/>
    </location>
</feature>
<feature type="region of interest" description="Disordered" evidence="1">
    <location>
        <begin position="157"/>
        <end position="184"/>
    </location>
</feature>
<dbReference type="GO" id="GO:0033328">
    <property type="term" value="F:peroxisome membrane targeting sequence binding"/>
    <property type="evidence" value="ECO:0007669"/>
    <property type="project" value="TreeGrafter"/>
</dbReference>
<dbReference type="GO" id="GO:0045046">
    <property type="term" value="P:protein import into peroxisome membrane"/>
    <property type="evidence" value="ECO:0007669"/>
    <property type="project" value="TreeGrafter"/>
</dbReference>
<evidence type="ECO:0000313" key="3">
    <source>
        <dbReference type="Proteomes" id="UP000001745"/>
    </source>
</evidence>
<dbReference type="PANTHER" id="PTHR12774">
    <property type="entry name" value="PEROXISOMAL BIOGENESIS FACTOR 19"/>
    <property type="match status" value="1"/>
</dbReference>
<dbReference type="HOGENOM" id="CLU_043063_2_1_1"/>
<protein>
    <submittedName>
        <fullName evidence="2">Peroxisomal membrane protein receptor Pex19, putative</fullName>
    </submittedName>
</protein>
<feature type="region of interest" description="Disordered" evidence="1">
    <location>
        <begin position="1"/>
        <end position="125"/>
    </location>
</feature>
<dbReference type="RefSeq" id="XP_002480373.1">
    <property type="nucleotide sequence ID" value="XM_002480328.1"/>
</dbReference>
<feature type="compositionally biased region" description="Pro residues" evidence="1">
    <location>
        <begin position="366"/>
        <end position="375"/>
    </location>
</feature>
<feature type="region of interest" description="Disordered" evidence="1">
    <location>
        <begin position="327"/>
        <end position="375"/>
    </location>
</feature>
<gene>
    <name evidence="2" type="ORF">TSTA_031980</name>
</gene>
<proteinExistence type="predicted"/>
<dbReference type="GO" id="GO:0005778">
    <property type="term" value="C:peroxisomal membrane"/>
    <property type="evidence" value="ECO:0007669"/>
    <property type="project" value="TreeGrafter"/>
</dbReference>
<dbReference type="AlphaFoldDB" id="B8M5P5"/>
<keyword evidence="2" id="KW-0675">Receptor</keyword>
<dbReference type="PANTHER" id="PTHR12774:SF2">
    <property type="entry name" value="PEROXISOMAL BIOGENESIS FACTOR 19"/>
    <property type="match status" value="1"/>
</dbReference>
<dbReference type="OMA" id="EMLYEPL"/>
<dbReference type="FunCoup" id="B8M5P5">
    <property type="interactions" value="275"/>
</dbReference>
<evidence type="ECO:0000313" key="2">
    <source>
        <dbReference type="EMBL" id="EED19939.1"/>
    </source>
</evidence>
<dbReference type="PhylomeDB" id="B8M5P5"/>
<dbReference type="InterPro" id="IPR006708">
    <property type="entry name" value="Pex19"/>
</dbReference>
<sequence>MASTDQAGETADKRDEQKTPLAVENKAELEVNDTTKLMTDDEGSEWEDLDEVLDDFSGPKRPTQSTASLSSKPSHSQNDASEDAFMKQLEADMLAQLLGAGGEPSGEGKENAAAPTTKQTEKGALLDDLSFLQNMSEKDLDKFGELLESEGGMTKIVQELFGSDGPPAGDSTKGKDKPVTAAGEPFQDTIQRTLDRMKESGDKITVEAQTNQDKLIDASVMKLMEIMNETATSGGSFNIEEVFSDIIKEMSNKEMLYEPMKEYNVKYGPWLEENKATLSSEDYERFEKQAGVVKKIVERFEAEDYTDEKPECLASIWDLMQQMEACGPPPEDLIKGSMGDGVLPSLTPFLDRNEPEGDKGNKDPDQIPPPECNPQ</sequence>